<keyword evidence="1" id="KW-1133">Transmembrane helix</keyword>
<keyword evidence="1" id="KW-0812">Transmembrane</keyword>
<dbReference type="GO" id="GO:0006629">
    <property type="term" value="P:lipid metabolic process"/>
    <property type="evidence" value="ECO:0007669"/>
    <property type="project" value="InterPro"/>
</dbReference>
<protein>
    <recommendedName>
        <fullName evidence="2">Fatty acid desaturase domain-containing protein</fullName>
    </recommendedName>
</protein>
<sequence>MRTPNDGWTKPPIKDLGPDLLRISRPRRAVALAFPFVCFLAYFALAATGHPVLAVLAVVVLSFVTYGSVSHDLVHANLGLSPTANRRLLSLLELIMLRSGTVYRIVHLNHHAKYPDAREDPEGSAARFSLGRTLWEGVI</sequence>
<feature type="non-terminal residue" evidence="3">
    <location>
        <position position="139"/>
    </location>
</feature>
<feature type="transmembrane region" description="Helical" evidence="1">
    <location>
        <begin position="52"/>
        <end position="69"/>
    </location>
</feature>
<proteinExistence type="predicted"/>
<dbReference type="AlphaFoldDB" id="A0A6J4QNR4"/>
<gene>
    <name evidence="3" type="ORF">AVDCRST_MAG64-4293</name>
</gene>
<evidence type="ECO:0000256" key="1">
    <source>
        <dbReference type="SAM" id="Phobius"/>
    </source>
</evidence>
<evidence type="ECO:0000313" key="3">
    <source>
        <dbReference type="EMBL" id="CAA9442506.1"/>
    </source>
</evidence>
<feature type="domain" description="Fatty acid desaturase" evidence="2">
    <location>
        <begin position="53"/>
        <end position="135"/>
    </location>
</feature>
<dbReference type="Pfam" id="PF00487">
    <property type="entry name" value="FA_desaturase"/>
    <property type="match status" value="1"/>
</dbReference>
<accession>A0A6J4QNR4</accession>
<dbReference type="InterPro" id="IPR005804">
    <property type="entry name" value="FA_desaturase_dom"/>
</dbReference>
<reference evidence="3" key="1">
    <citation type="submission" date="2020-02" db="EMBL/GenBank/DDBJ databases">
        <authorList>
            <person name="Meier V. D."/>
        </authorList>
    </citation>
    <scope>NUCLEOTIDE SEQUENCE</scope>
    <source>
        <strain evidence="3">AVDCRST_MAG64</strain>
    </source>
</reference>
<organism evidence="3">
    <name type="scientific">uncultured Phycisphaerae bacterium</name>
    <dbReference type="NCBI Taxonomy" id="904963"/>
    <lineage>
        <taxon>Bacteria</taxon>
        <taxon>Pseudomonadati</taxon>
        <taxon>Planctomycetota</taxon>
        <taxon>Phycisphaerae</taxon>
        <taxon>environmental samples</taxon>
    </lineage>
</organism>
<name>A0A6J4QNR4_9BACT</name>
<dbReference type="EMBL" id="CADCUQ010001000">
    <property type="protein sequence ID" value="CAA9442506.1"/>
    <property type="molecule type" value="Genomic_DNA"/>
</dbReference>
<evidence type="ECO:0000259" key="2">
    <source>
        <dbReference type="Pfam" id="PF00487"/>
    </source>
</evidence>
<keyword evidence="1" id="KW-0472">Membrane</keyword>
<feature type="transmembrane region" description="Helical" evidence="1">
    <location>
        <begin position="29"/>
        <end position="46"/>
    </location>
</feature>